<sequence length="93" mass="9750">MAFVTSTEVHDASFPGGAPPPKHPTPTQLPDDHLLPECHPMPAALRPGAVLAQELAHTPARAKTCPAAHRRPPPIEAYTALGVPKPKVLAAAF</sequence>
<reference evidence="2" key="1">
    <citation type="submission" date="2023-02" db="EMBL/GenBank/DDBJ databases">
        <title>Colletotrichum kahawae CIFC_Que2 genome sequencing and assembly.</title>
        <authorList>
            <person name="Baroncelli R."/>
        </authorList>
    </citation>
    <scope>NUCLEOTIDE SEQUENCE</scope>
    <source>
        <strain evidence="2">CIFC_Que2</strain>
    </source>
</reference>
<protein>
    <submittedName>
        <fullName evidence="2">Uncharacterized protein</fullName>
    </submittedName>
</protein>
<feature type="region of interest" description="Disordered" evidence="1">
    <location>
        <begin position="1"/>
        <end position="32"/>
    </location>
</feature>
<evidence type="ECO:0000313" key="3">
    <source>
        <dbReference type="Proteomes" id="UP001281614"/>
    </source>
</evidence>
<proteinExistence type="predicted"/>
<dbReference type="EMBL" id="VYYT01000290">
    <property type="protein sequence ID" value="KAK2747176.1"/>
    <property type="molecule type" value="Genomic_DNA"/>
</dbReference>
<keyword evidence="3" id="KW-1185">Reference proteome</keyword>
<name>A0AAD9Y9V7_COLKA</name>
<evidence type="ECO:0000256" key="1">
    <source>
        <dbReference type="SAM" id="MobiDB-lite"/>
    </source>
</evidence>
<gene>
    <name evidence="2" type="ORF">CKAH01_18164</name>
</gene>
<organism evidence="2 3">
    <name type="scientific">Colletotrichum kahawae</name>
    <name type="common">Coffee berry disease fungus</name>
    <dbReference type="NCBI Taxonomy" id="34407"/>
    <lineage>
        <taxon>Eukaryota</taxon>
        <taxon>Fungi</taxon>
        <taxon>Dikarya</taxon>
        <taxon>Ascomycota</taxon>
        <taxon>Pezizomycotina</taxon>
        <taxon>Sordariomycetes</taxon>
        <taxon>Hypocreomycetidae</taxon>
        <taxon>Glomerellales</taxon>
        <taxon>Glomerellaceae</taxon>
        <taxon>Colletotrichum</taxon>
        <taxon>Colletotrichum gloeosporioides species complex</taxon>
    </lineage>
</organism>
<comment type="caution">
    <text evidence="2">The sequence shown here is derived from an EMBL/GenBank/DDBJ whole genome shotgun (WGS) entry which is preliminary data.</text>
</comment>
<accession>A0AAD9Y9V7</accession>
<dbReference type="AlphaFoldDB" id="A0AAD9Y9V7"/>
<evidence type="ECO:0000313" key="2">
    <source>
        <dbReference type="EMBL" id="KAK2747176.1"/>
    </source>
</evidence>
<dbReference type="Proteomes" id="UP001281614">
    <property type="component" value="Unassembled WGS sequence"/>
</dbReference>